<evidence type="ECO:0000313" key="2">
    <source>
        <dbReference type="Proteomes" id="UP001150259"/>
    </source>
</evidence>
<comment type="caution">
    <text evidence="1">The sequence shown here is derived from an EMBL/GenBank/DDBJ whole genome shotgun (WGS) entry which is preliminary data.</text>
</comment>
<name>A0ABT5GC75_9MICO</name>
<dbReference type="InterPro" id="IPR021555">
    <property type="entry name" value="DUF3000"/>
</dbReference>
<dbReference type="Pfam" id="PF11452">
    <property type="entry name" value="DUF3000"/>
    <property type="match status" value="1"/>
</dbReference>
<accession>A0ABT5GC75</accession>
<reference evidence="1 2" key="1">
    <citation type="submission" date="2022-11" db="EMBL/GenBank/DDBJ databases">
        <title>Anaerobic phenanthrene biodegradation by a DNRA strain PheN6.</title>
        <authorList>
            <person name="Zhang Z."/>
        </authorList>
    </citation>
    <scope>NUCLEOTIDE SEQUENCE [LARGE SCALE GENOMIC DNA]</scope>
    <source>
        <strain evidence="1 2">PheN6</strain>
    </source>
</reference>
<proteinExistence type="predicted"/>
<sequence>MHTRTLPGNHGADFAKVLAALRDVRVRSEVRLTEVPAPTRIAPFAAALTADVLDPADPDAELATGRFVVLHDPEGPETWDGTWRIVTFARAELEPELASDPMLGAVGWSWLTDSLRGRGVRWTAQAGTVTRVLSESFGGLSDRAPSVEMEIRASWTPMNGGDVTEHLRAWADLLCTIAGIPPLPDGVVPLPGQRR</sequence>
<evidence type="ECO:0000313" key="1">
    <source>
        <dbReference type="EMBL" id="MDC5695748.1"/>
    </source>
</evidence>
<dbReference type="EMBL" id="JAPFQL010000001">
    <property type="protein sequence ID" value="MDC5695748.1"/>
    <property type="molecule type" value="Genomic_DNA"/>
</dbReference>
<dbReference type="RefSeq" id="WP_272460290.1">
    <property type="nucleotide sequence ID" value="NZ_JAPFQL010000001.1"/>
</dbReference>
<dbReference type="Proteomes" id="UP001150259">
    <property type="component" value="Unassembled WGS sequence"/>
</dbReference>
<protein>
    <submittedName>
        <fullName evidence="1">DUF3000 domain-containing protein</fullName>
    </submittedName>
</protein>
<organism evidence="1 2">
    <name type="scientific">Intrasporangium calvum</name>
    <dbReference type="NCBI Taxonomy" id="53358"/>
    <lineage>
        <taxon>Bacteria</taxon>
        <taxon>Bacillati</taxon>
        <taxon>Actinomycetota</taxon>
        <taxon>Actinomycetes</taxon>
        <taxon>Micrococcales</taxon>
        <taxon>Intrasporangiaceae</taxon>
        <taxon>Intrasporangium</taxon>
    </lineage>
</organism>
<gene>
    <name evidence="1" type="ORF">OO014_00645</name>
</gene>
<keyword evidence="2" id="KW-1185">Reference proteome</keyword>